<reference evidence="2" key="1">
    <citation type="journal article" date="2022" name="Microbiol. Spectr.">
        <title>An Nuclear Magnetic Resonance Fingerprint Matching Approach for the Identification and Structural Re-Evaluation of Pseudomonas Lipopeptides.</title>
        <authorList>
            <person name="De Roo V."/>
            <person name="Verleysen Y."/>
            <person name="Kovacs B."/>
            <person name="De Vleeschouwer M."/>
            <person name="Muangkaew P."/>
            <person name="Girard L."/>
            <person name="Hofte M."/>
            <person name="De Mot R."/>
            <person name="Madder A."/>
            <person name="Geudens N."/>
            <person name="Martins J.C."/>
        </authorList>
    </citation>
    <scope>NUCLEOTIDE SEQUENCE</scope>
    <source>
        <strain evidence="2">COR51</strain>
    </source>
</reference>
<comment type="caution">
    <text evidence="2">The sequence shown here is derived from an EMBL/GenBank/DDBJ whole genome shotgun (WGS) entry which is preliminary data.</text>
</comment>
<protein>
    <submittedName>
        <fullName evidence="2">Uncharacterized protein</fullName>
    </submittedName>
</protein>
<evidence type="ECO:0000256" key="1">
    <source>
        <dbReference type="SAM" id="MobiDB-lite"/>
    </source>
</evidence>
<feature type="compositionally biased region" description="Low complexity" evidence="1">
    <location>
        <begin position="192"/>
        <end position="209"/>
    </location>
</feature>
<dbReference type="RefSeq" id="WP_262952414.1">
    <property type="nucleotide sequence ID" value="NZ_JAOSLA010000039.1"/>
</dbReference>
<feature type="region of interest" description="Disordered" evidence="1">
    <location>
        <begin position="181"/>
        <end position="209"/>
    </location>
</feature>
<dbReference type="EMBL" id="JAOSLA010000039">
    <property type="protein sequence ID" value="MCU7240375.1"/>
    <property type="molecule type" value="Genomic_DNA"/>
</dbReference>
<organism evidence="2 3">
    <name type="scientific">Pseudomonas peradeniyensis</name>
    <dbReference type="NCBI Taxonomy" id="2745488"/>
    <lineage>
        <taxon>Bacteria</taxon>
        <taxon>Pseudomonadati</taxon>
        <taxon>Pseudomonadota</taxon>
        <taxon>Gammaproteobacteria</taxon>
        <taxon>Pseudomonadales</taxon>
        <taxon>Pseudomonadaceae</taxon>
        <taxon>Pseudomonas</taxon>
    </lineage>
</organism>
<dbReference type="Proteomes" id="UP001139994">
    <property type="component" value="Unassembled WGS sequence"/>
</dbReference>
<evidence type="ECO:0000313" key="2">
    <source>
        <dbReference type="EMBL" id="MCU7240375.1"/>
    </source>
</evidence>
<evidence type="ECO:0000313" key="3">
    <source>
        <dbReference type="Proteomes" id="UP001139994"/>
    </source>
</evidence>
<keyword evidence="3" id="KW-1185">Reference proteome</keyword>
<name>A0ABT2VF93_9PSED</name>
<gene>
    <name evidence="2" type="ORF">OC929_20185</name>
</gene>
<reference evidence="2" key="2">
    <citation type="submission" date="2022-09" db="EMBL/GenBank/DDBJ databases">
        <authorList>
            <person name="Cesa-Luna C."/>
            <person name="Girard L."/>
            <person name="Lood C."/>
            <person name="Hofte M."/>
            <person name="De Mot R."/>
        </authorList>
    </citation>
    <scope>NUCLEOTIDE SEQUENCE</scope>
    <source>
        <strain evidence="2">COR51</strain>
    </source>
</reference>
<accession>A0ABT2VF93</accession>
<sequence>MIEATEKQLGLLWHTLGLCAERSDRRSITRNHFLTSPGYDDSNNLDVLVAAGLMTCGKAPAFCPEDEVVYRATDEGKQFALDKLPPPPPPAKRTKFDAYLDECECYDGFAHFLGINMPQYQQRGEWSAREYRMVRYPRGSAYRQYRRHYDFARWSPYETLEVLGEWAPTLKEAKASYKAALKEHRAKPKSRPTTSIASTPSAPAAHSHR</sequence>
<proteinExistence type="predicted"/>
<reference evidence="2" key="3">
    <citation type="journal article" date="2023" name="mSystems">
        <title>Charting the Lipopeptidome of Nonpathogenic Pseudomonas.</title>
        <authorList>
            <person name="Cesa-Luna C."/>
            <person name="Geudens N."/>
            <person name="Girard L."/>
            <person name="De Roo V."/>
            <person name="Maklad H.R."/>
            <person name="Martins J.C."/>
            <person name="Hofte M."/>
            <person name="De Mot R."/>
        </authorList>
    </citation>
    <scope>NUCLEOTIDE SEQUENCE</scope>
    <source>
        <strain evidence="2">COR51</strain>
    </source>
</reference>